<keyword evidence="2" id="KW-1185">Reference proteome</keyword>
<proteinExistence type="predicted"/>
<protein>
    <submittedName>
        <fullName evidence="1">Uncharacterized protein</fullName>
    </submittedName>
</protein>
<dbReference type="Proteomes" id="UP000595170">
    <property type="component" value="Segment"/>
</dbReference>
<gene>
    <name evidence="1" type="ORF">AchV4_0063</name>
</gene>
<reference evidence="1 2" key="1">
    <citation type="submission" date="2020-11" db="EMBL/GenBank/DDBJ databases">
        <title>Complete Genome Sequence of Achromobacter phage vB_AchrS_AchV4.</title>
        <authorList>
            <person name="Kaliniene L."/>
            <person name="Noreika A."/>
            <person name="Meskys R."/>
        </authorList>
    </citation>
    <scope>NUCLEOTIDE SEQUENCE [LARGE SCALE GENOMIC DNA]</scope>
</reference>
<evidence type="ECO:0000313" key="1">
    <source>
        <dbReference type="EMBL" id="QPZ53316.1"/>
    </source>
</evidence>
<organism evidence="1 2">
    <name type="scientific">Achromobacter phage vB_AchrS_AchV4</name>
    <dbReference type="NCBI Taxonomy" id="2796514"/>
    <lineage>
        <taxon>Viruses</taxon>
        <taxon>Duplodnaviria</taxon>
        <taxon>Heunggongvirae</taxon>
        <taxon>Uroviricota</taxon>
        <taxon>Caudoviricetes</taxon>
        <taxon>Casjensviridae</taxon>
        <taxon>Gediminasvirus</taxon>
        <taxon>Gediminasvirus AchV4</taxon>
    </lineage>
</organism>
<accession>A0A7T3PGZ5</accession>
<sequence length="62" mass="6512">MQGARQGRLGSFPAFGLGAGAQSRGFREFWIFANRLIPIIGSGYRELGIPGGGWRMGGGLSA</sequence>
<name>A0A7T3PGZ5_9CAUD</name>
<dbReference type="EMBL" id="MW269554">
    <property type="protein sequence ID" value="QPZ53316.1"/>
    <property type="molecule type" value="Genomic_DNA"/>
</dbReference>
<evidence type="ECO:0000313" key="2">
    <source>
        <dbReference type="Proteomes" id="UP000595170"/>
    </source>
</evidence>